<evidence type="ECO:0000256" key="2">
    <source>
        <dbReference type="ARBA" id="ARBA00009045"/>
    </source>
</evidence>
<dbReference type="GO" id="GO:0016020">
    <property type="term" value="C:membrane"/>
    <property type="evidence" value="ECO:0007669"/>
    <property type="project" value="UniProtKB-SubCell"/>
</dbReference>
<feature type="domain" description="Peptidase S54 rhomboid" evidence="8">
    <location>
        <begin position="72"/>
        <end position="207"/>
    </location>
</feature>
<evidence type="ECO:0000256" key="4">
    <source>
        <dbReference type="ARBA" id="ARBA00022801"/>
    </source>
</evidence>
<keyword evidence="9" id="KW-0645">Protease</keyword>
<comment type="subcellular location">
    <subcellularLocation>
        <location evidence="1">Membrane</location>
        <topology evidence="1">Multi-pass membrane protein</topology>
    </subcellularLocation>
</comment>
<evidence type="ECO:0000256" key="6">
    <source>
        <dbReference type="ARBA" id="ARBA00023136"/>
    </source>
</evidence>
<keyword evidence="4" id="KW-0378">Hydrolase</keyword>
<dbReference type="Pfam" id="PF01694">
    <property type="entry name" value="Rhomboid"/>
    <property type="match status" value="1"/>
</dbReference>
<feature type="transmembrane region" description="Helical" evidence="7">
    <location>
        <begin position="133"/>
        <end position="154"/>
    </location>
</feature>
<organism evidence="9 10">
    <name type="scientific">Rhodovulum sulfidophilum</name>
    <name type="common">Rhodobacter sulfidophilus</name>
    <dbReference type="NCBI Taxonomy" id="35806"/>
    <lineage>
        <taxon>Bacteria</taxon>
        <taxon>Pseudomonadati</taxon>
        <taxon>Pseudomonadota</taxon>
        <taxon>Alphaproteobacteria</taxon>
        <taxon>Rhodobacterales</taxon>
        <taxon>Paracoccaceae</taxon>
        <taxon>Rhodovulum</taxon>
    </lineage>
</organism>
<evidence type="ECO:0000256" key="1">
    <source>
        <dbReference type="ARBA" id="ARBA00004141"/>
    </source>
</evidence>
<keyword evidence="5 7" id="KW-1133">Transmembrane helix</keyword>
<dbReference type="GO" id="GO:0006508">
    <property type="term" value="P:proteolysis"/>
    <property type="evidence" value="ECO:0007669"/>
    <property type="project" value="UniProtKB-KW"/>
</dbReference>
<protein>
    <submittedName>
        <fullName evidence="9">Rhomboid family intramembrane serine protease</fullName>
    </submittedName>
</protein>
<dbReference type="PANTHER" id="PTHR43731">
    <property type="entry name" value="RHOMBOID PROTEASE"/>
    <property type="match status" value="1"/>
</dbReference>
<dbReference type="AlphaFoldDB" id="A0A2W5NAJ9"/>
<dbReference type="InterPro" id="IPR022764">
    <property type="entry name" value="Peptidase_S54_rhomboid_dom"/>
</dbReference>
<dbReference type="SUPFAM" id="SSF144091">
    <property type="entry name" value="Rhomboid-like"/>
    <property type="match status" value="1"/>
</dbReference>
<dbReference type="EMBL" id="QFPW01000004">
    <property type="protein sequence ID" value="PZQ50462.1"/>
    <property type="molecule type" value="Genomic_DNA"/>
</dbReference>
<dbReference type="Proteomes" id="UP000249185">
    <property type="component" value="Unassembled WGS sequence"/>
</dbReference>
<evidence type="ECO:0000256" key="7">
    <source>
        <dbReference type="SAM" id="Phobius"/>
    </source>
</evidence>
<evidence type="ECO:0000313" key="9">
    <source>
        <dbReference type="EMBL" id="PZQ50462.1"/>
    </source>
</evidence>
<dbReference type="InterPro" id="IPR050925">
    <property type="entry name" value="Rhomboid_protease_S54"/>
</dbReference>
<sequence length="230" mass="24570">MTIAPTEPHRPLPRALLVLVLVIAAIECLLSASDAGWIPDPTLRGRFLQTGAFWTPLLHGAEPIFALQPYTMFLSHALLHGSLLHMVMNMAILLALGRFVADRYGDGVILPLFLVGAVGGGAAYALLSTSPVPMVGASGADFAFIGVWSVWDLRRHRAAGVSTQPVWVRIGVLAALNVAMYVGLGGMLAWQAHLGGFLAGCVFGVVLENRATARALRARAEARRGRWDAE</sequence>
<dbReference type="GO" id="GO:0004252">
    <property type="term" value="F:serine-type endopeptidase activity"/>
    <property type="evidence" value="ECO:0007669"/>
    <property type="project" value="InterPro"/>
</dbReference>
<comment type="similarity">
    <text evidence="2">Belongs to the peptidase S54 family.</text>
</comment>
<keyword evidence="6 7" id="KW-0472">Membrane</keyword>
<accession>A0A2W5NAJ9</accession>
<feature type="transmembrane region" description="Helical" evidence="7">
    <location>
        <begin position="190"/>
        <end position="207"/>
    </location>
</feature>
<feature type="transmembrane region" description="Helical" evidence="7">
    <location>
        <begin position="108"/>
        <end position="127"/>
    </location>
</feature>
<reference evidence="9 10" key="1">
    <citation type="submission" date="2017-08" db="EMBL/GenBank/DDBJ databases">
        <title>Infants hospitalized years apart are colonized by the same room-sourced microbial strains.</title>
        <authorList>
            <person name="Brooks B."/>
            <person name="Olm M.R."/>
            <person name="Firek B.A."/>
            <person name="Baker R."/>
            <person name="Thomas B.C."/>
            <person name="Morowitz M.J."/>
            <person name="Banfield J.F."/>
        </authorList>
    </citation>
    <scope>NUCLEOTIDE SEQUENCE [LARGE SCALE GENOMIC DNA]</scope>
    <source>
        <strain evidence="9">S2_005_002_R2_34</strain>
    </source>
</reference>
<evidence type="ECO:0000256" key="3">
    <source>
        <dbReference type="ARBA" id="ARBA00022692"/>
    </source>
</evidence>
<evidence type="ECO:0000259" key="8">
    <source>
        <dbReference type="Pfam" id="PF01694"/>
    </source>
</evidence>
<evidence type="ECO:0000313" key="10">
    <source>
        <dbReference type="Proteomes" id="UP000249185"/>
    </source>
</evidence>
<dbReference type="Gene3D" id="1.20.1540.10">
    <property type="entry name" value="Rhomboid-like"/>
    <property type="match status" value="1"/>
</dbReference>
<keyword evidence="3 7" id="KW-0812">Transmembrane</keyword>
<gene>
    <name evidence="9" type="ORF">DI556_07885</name>
</gene>
<feature type="transmembrane region" description="Helical" evidence="7">
    <location>
        <begin position="77"/>
        <end position="96"/>
    </location>
</feature>
<feature type="transmembrane region" description="Helical" evidence="7">
    <location>
        <begin position="166"/>
        <end position="184"/>
    </location>
</feature>
<dbReference type="PANTHER" id="PTHR43731:SF14">
    <property type="entry name" value="PRESENILIN-ASSOCIATED RHOMBOID-LIKE PROTEIN, MITOCHONDRIAL"/>
    <property type="match status" value="1"/>
</dbReference>
<dbReference type="InterPro" id="IPR035952">
    <property type="entry name" value="Rhomboid-like_sf"/>
</dbReference>
<proteinExistence type="inferred from homology"/>
<comment type="caution">
    <text evidence="9">The sequence shown here is derived from an EMBL/GenBank/DDBJ whole genome shotgun (WGS) entry which is preliminary data.</text>
</comment>
<name>A0A2W5NAJ9_RHOSU</name>
<evidence type="ECO:0000256" key="5">
    <source>
        <dbReference type="ARBA" id="ARBA00022989"/>
    </source>
</evidence>